<dbReference type="PROSITE" id="PS51194">
    <property type="entry name" value="HELICASE_CTER"/>
    <property type="match status" value="1"/>
</dbReference>
<dbReference type="InterPro" id="IPR048333">
    <property type="entry name" value="HA2_WH"/>
</dbReference>
<dbReference type="SMART" id="SM00847">
    <property type="entry name" value="HA2"/>
    <property type="match status" value="1"/>
</dbReference>
<evidence type="ECO:0000256" key="1">
    <source>
        <dbReference type="ARBA" id="ARBA00022741"/>
    </source>
</evidence>
<accession>A0ABQ8PGQ0</accession>
<evidence type="ECO:0008006" key="7">
    <source>
        <dbReference type="Google" id="ProtNLM"/>
    </source>
</evidence>
<evidence type="ECO:0000259" key="3">
    <source>
        <dbReference type="PROSITE" id="PS51192"/>
    </source>
</evidence>
<dbReference type="InterPro" id="IPR049945">
    <property type="entry name" value="AAA_22"/>
</dbReference>
<dbReference type="InterPro" id="IPR014001">
    <property type="entry name" value="Helicase_ATP-bd"/>
</dbReference>
<feature type="domain" description="Helicase C-terminal" evidence="4">
    <location>
        <begin position="254"/>
        <end position="438"/>
    </location>
</feature>
<organism evidence="5 6">
    <name type="scientific">Coemansia umbellata</name>
    <dbReference type="NCBI Taxonomy" id="1424467"/>
    <lineage>
        <taxon>Eukaryota</taxon>
        <taxon>Fungi</taxon>
        <taxon>Fungi incertae sedis</taxon>
        <taxon>Zoopagomycota</taxon>
        <taxon>Kickxellomycotina</taxon>
        <taxon>Kickxellomycetes</taxon>
        <taxon>Kickxellales</taxon>
        <taxon>Kickxellaceae</taxon>
        <taxon>Coemansia</taxon>
    </lineage>
</organism>
<evidence type="ECO:0000259" key="4">
    <source>
        <dbReference type="PROSITE" id="PS51194"/>
    </source>
</evidence>
<dbReference type="InterPro" id="IPR011709">
    <property type="entry name" value="DEAD-box_helicase_OB_fold"/>
</dbReference>
<dbReference type="PANTHER" id="PTHR18934">
    <property type="entry name" value="ATP-DEPENDENT RNA HELICASE"/>
    <property type="match status" value="1"/>
</dbReference>
<dbReference type="PANTHER" id="PTHR18934:SF136">
    <property type="entry name" value="ATP-DEPENDENT RNA HELICASE DHX35-RELATED"/>
    <property type="match status" value="1"/>
</dbReference>
<dbReference type="Pfam" id="PF04408">
    <property type="entry name" value="WHD_HA2"/>
    <property type="match status" value="1"/>
</dbReference>
<reference evidence="5" key="1">
    <citation type="submission" date="2022-07" db="EMBL/GenBank/DDBJ databases">
        <title>Phylogenomic reconstructions and comparative analyses of Kickxellomycotina fungi.</title>
        <authorList>
            <person name="Reynolds N.K."/>
            <person name="Stajich J.E."/>
            <person name="Barry K."/>
            <person name="Grigoriev I.V."/>
            <person name="Crous P."/>
            <person name="Smith M.E."/>
        </authorList>
    </citation>
    <scope>NUCLEOTIDE SEQUENCE</scope>
    <source>
        <strain evidence="5">BCRC 34882</strain>
    </source>
</reference>
<dbReference type="CDD" id="cd18791">
    <property type="entry name" value="SF2_C_RHA"/>
    <property type="match status" value="1"/>
</dbReference>
<evidence type="ECO:0000313" key="5">
    <source>
        <dbReference type="EMBL" id="KAJ1988753.1"/>
    </source>
</evidence>
<proteinExistence type="predicted"/>
<dbReference type="Pfam" id="PF07717">
    <property type="entry name" value="OB_NTP_bind"/>
    <property type="match status" value="1"/>
</dbReference>
<gene>
    <name evidence="5" type="ORF">EDC05_005104</name>
</gene>
<dbReference type="SUPFAM" id="SSF52540">
    <property type="entry name" value="P-loop containing nucleoside triphosphate hydrolases"/>
    <property type="match status" value="1"/>
</dbReference>
<protein>
    <recommendedName>
        <fullName evidence="7">P-loop containing nucleoside triphosphate hydrolase protein</fullName>
    </recommendedName>
</protein>
<dbReference type="EMBL" id="JANBQD010000086">
    <property type="protein sequence ID" value="KAJ1988753.1"/>
    <property type="molecule type" value="Genomic_DNA"/>
</dbReference>
<dbReference type="PROSITE" id="PS51192">
    <property type="entry name" value="HELICASE_ATP_BIND_1"/>
    <property type="match status" value="1"/>
</dbReference>
<dbReference type="Gene3D" id="3.40.50.300">
    <property type="entry name" value="P-loop containing nucleotide triphosphate hydrolases"/>
    <property type="match status" value="2"/>
</dbReference>
<dbReference type="InterPro" id="IPR001650">
    <property type="entry name" value="Helicase_C-like"/>
</dbReference>
<keyword evidence="2" id="KW-0067">ATP-binding</keyword>
<name>A0ABQ8PGQ0_9FUNG</name>
<dbReference type="SMART" id="SM00490">
    <property type="entry name" value="HELICc"/>
    <property type="match status" value="1"/>
</dbReference>
<dbReference type="Pfam" id="PF21010">
    <property type="entry name" value="HA2_C"/>
    <property type="match status" value="1"/>
</dbReference>
<sequence length="703" mass="77635">MSTSKYKGSEPSLGCDMGQVDEGSFIRSYYADGFTAGDTASKMFLHEQRRRLPAFKHRMELLYAVEKYLAVVVVGEPGSGKSTQVPQFLYEAGWAAGGKVIVCTQPRRVAAAMLAHRVAEEMDVALGTTVGYSVRFSDVSSAENTRIKYMTDGTLMHECLADPMLSKYSVVVVDEAQDRSLDTDTLLALLKKIMKKRKGDFRVIISSASLDAERFRGYFETNDNTLAQPEHNTATILSISGRIFPVDIHYLTASCENYLVAATETATKIHISEGPGDILIFLPGKNEIEQAISTLNDQIDSSNNLDSLLPLAMYAGISAEKQKLVFDPPERGIRKAIFSTNVAETAVTIDGVVYVVDSGLVKRRIFDTDTNIDRLATLTISKSSAKQRAGRSGRTRPGKTYRLYTREAYLSSLFPEHEIPEICRVSLVPMVLMLKALGVSNLVRFDYLQPPPPELLSQALELLAELGAIDSGTGELTPKLGLHLAELPLSPELGVCLLNSVRTFDCAKEAISAVSMLAAGGDPFFVPGGQRSEALEDKRDFMVQEGDVLTFVNTHLAYLETPARMRVKWCNAHFLSHRMLDQSARIHRQLEAMLARMGYHNRIRSSCGRDYKSLQKCIASGLFANAARLDPSDGRRYRLIKNGLVVDIHPSSIFFAADCKPNYVVFAQVMETTKVYIRGISAVDPAWLSEIAPHYYSAKQSNT</sequence>
<feature type="domain" description="Helicase ATP-binding" evidence="3">
    <location>
        <begin position="62"/>
        <end position="228"/>
    </location>
</feature>
<evidence type="ECO:0000313" key="6">
    <source>
        <dbReference type="Proteomes" id="UP001151295"/>
    </source>
</evidence>
<dbReference type="Proteomes" id="UP001151295">
    <property type="component" value="Unassembled WGS sequence"/>
</dbReference>
<dbReference type="InterPro" id="IPR007502">
    <property type="entry name" value="Helicase-assoc_dom"/>
</dbReference>
<dbReference type="Gene3D" id="1.20.120.1080">
    <property type="match status" value="1"/>
</dbReference>
<keyword evidence="1" id="KW-0547">Nucleotide-binding</keyword>
<dbReference type="Pfam" id="PF00271">
    <property type="entry name" value="Helicase_C"/>
    <property type="match status" value="1"/>
</dbReference>
<keyword evidence="6" id="KW-1185">Reference proteome</keyword>
<evidence type="ECO:0000256" key="2">
    <source>
        <dbReference type="ARBA" id="ARBA00022840"/>
    </source>
</evidence>
<dbReference type="InterPro" id="IPR027417">
    <property type="entry name" value="P-loop_NTPase"/>
</dbReference>
<comment type="caution">
    <text evidence="5">The sequence shown here is derived from an EMBL/GenBank/DDBJ whole genome shotgun (WGS) entry which is preliminary data.</text>
</comment>
<dbReference type="SMART" id="SM00487">
    <property type="entry name" value="DEXDc"/>
    <property type="match status" value="1"/>
</dbReference>
<dbReference type="Pfam" id="PF13401">
    <property type="entry name" value="AAA_22"/>
    <property type="match status" value="1"/>
</dbReference>